<name>A0A2S6HVU1_9FIRM</name>
<evidence type="ECO:0000256" key="3">
    <source>
        <dbReference type="ARBA" id="ARBA00010708"/>
    </source>
</evidence>
<dbReference type="NCBIfam" id="NF004189">
    <property type="entry name" value="PRK05644.1"/>
    <property type="match status" value="1"/>
</dbReference>
<evidence type="ECO:0000313" key="14">
    <source>
        <dbReference type="Proteomes" id="UP000237749"/>
    </source>
</evidence>
<dbReference type="Pfam" id="PF02518">
    <property type="entry name" value="HATPase_c"/>
    <property type="match status" value="1"/>
</dbReference>
<organism evidence="13 14">
    <name type="scientific">Lacrimispora xylanisolvens</name>
    <dbReference type="NCBI Taxonomy" id="384636"/>
    <lineage>
        <taxon>Bacteria</taxon>
        <taxon>Bacillati</taxon>
        <taxon>Bacillota</taxon>
        <taxon>Clostridia</taxon>
        <taxon>Lachnospirales</taxon>
        <taxon>Lachnospiraceae</taxon>
        <taxon>Lacrimispora</taxon>
    </lineage>
</organism>
<feature type="domain" description="Toprim" evidence="12">
    <location>
        <begin position="421"/>
        <end position="539"/>
    </location>
</feature>
<dbReference type="InterPro" id="IPR000565">
    <property type="entry name" value="Topo_IIA_B"/>
</dbReference>
<dbReference type="InterPro" id="IPR014721">
    <property type="entry name" value="Ribsml_uS5_D2-typ_fold_subgr"/>
</dbReference>
<evidence type="ECO:0000256" key="8">
    <source>
        <dbReference type="ARBA" id="ARBA00022842"/>
    </source>
</evidence>
<dbReference type="FunFam" id="3.40.50.670:FF:000002">
    <property type="entry name" value="DNA gyrase subunit B"/>
    <property type="match status" value="1"/>
</dbReference>
<dbReference type="RefSeq" id="WP_104436111.1">
    <property type="nucleotide sequence ID" value="NZ_PTJA01000003.1"/>
</dbReference>
<sequence>MAKTQYNADSITVLEGLEAVRKRPGMYIGSVGTKGLNHLIYEIVDNAVDEHLAGFCNQIWVTLEADGSCTVKDSGRGIPVEMHKKGVSAERVVLSTLHAGGKFDNDAYKTSGGLHGVGSSVVNALSDYMSVKVYKDGLIHYDKYERGIPTVELVDGLLPTLGKTRETGTEINFLPDETIFEKIRFKAEWLKSRLHETAYLNPNLHISYTNKRAGEQEKVEFYEPEGIVAYVKELNAGKEAVHDPVYFKGIVDKVEVEAAIQFVDTFEENILGFCNNIFTQEGGTHLAGFKTRFTQLINSYARELGILKEKDTNFTGADTRNGLTAVIAVKHPDPIFEGQTKTKLASADATKAVFTVTGDELQRYFDRNLEVLKSVISCAEKSAKIRKAEEKAKTNMLSKSRFSFDSNGKLANCESRDASKCEIFIVEGDSAGGSAKTARNRQYQAILPIRGKILNVEKASIDKVLANAEIKTMINTFGCGFSEGYGNDFDITKLRYDKIILMTDADVDGSHIDTLLLTFLYRFMPELIYDGHVYIAMPPLFKVIPKRGEEQYLYDEKELERYRRTHTGEFTLQRYKGLGEMDAEQLWETTLDPERRVLKQVEIEDARMASEITEMLMGSDVLPRRQFIYEHADEAEIDA</sequence>
<dbReference type="GO" id="GO:0003677">
    <property type="term" value="F:DNA binding"/>
    <property type="evidence" value="ECO:0007669"/>
    <property type="project" value="UniProtKB-KW"/>
</dbReference>
<dbReference type="SUPFAM" id="SSF54211">
    <property type="entry name" value="Ribosomal protein S5 domain 2-like"/>
    <property type="match status" value="1"/>
</dbReference>
<dbReference type="AlphaFoldDB" id="A0A2S6HVU1"/>
<keyword evidence="10" id="KW-0238">DNA-binding</keyword>
<dbReference type="SMART" id="SM00387">
    <property type="entry name" value="HATPase_c"/>
    <property type="match status" value="1"/>
</dbReference>
<dbReference type="PROSITE" id="PS00177">
    <property type="entry name" value="TOPOISOMERASE_II"/>
    <property type="match status" value="1"/>
</dbReference>
<keyword evidence="8" id="KW-0460">Magnesium</keyword>
<dbReference type="InterPro" id="IPR013760">
    <property type="entry name" value="Topo_IIA-like_dom_sf"/>
</dbReference>
<evidence type="ECO:0000256" key="1">
    <source>
        <dbReference type="ARBA" id="ARBA00000185"/>
    </source>
</evidence>
<dbReference type="Pfam" id="PF01751">
    <property type="entry name" value="Toprim"/>
    <property type="match status" value="1"/>
</dbReference>
<dbReference type="CDD" id="cd16928">
    <property type="entry name" value="HATPase_GyrB-like"/>
    <property type="match status" value="1"/>
</dbReference>
<dbReference type="EC" id="5.6.2.2" evidence="4"/>
<dbReference type="InterPro" id="IPR001241">
    <property type="entry name" value="Topo_IIA"/>
</dbReference>
<dbReference type="SMART" id="SM00433">
    <property type="entry name" value="TOP2c"/>
    <property type="match status" value="1"/>
</dbReference>
<evidence type="ECO:0000256" key="4">
    <source>
        <dbReference type="ARBA" id="ARBA00012895"/>
    </source>
</evidence>
<dbReference type="FunFam" id="3.30.565.10:FF:000002">
    <property type="entry name" value="DNA gyrase subunit B"/>
    <property type="match status" value="1"/>
</dbReference>
<keyword evidence="11" id="KW-0413">Isomerase</keyword>
<dbReference type="PROSITE" id="PS50880">
    <property type="entry name" value="TOPRIM"/>
    <property type="match status" value="1"/>
</dbReference>
<dbReference type="GO" id="GO:0006265">
    <property type="term" value="P:DNA topological change"/>
    <property type="evidence" value="ECO:0007669"/>
    <property type="project" value="InterPro"/>
</dbReference>
<dbReference type="OrthoDB" id="9802808at2"/>
<evidence type="ECO:0000256" key="11">
    <source>
        <dbReference type="ARBA" id="ARBA00023235"/>
    </source>
</evidence>
<gene>
    <name evidence="13" type="ORF">BXY41_103273</name>
</gene>
<dbReference type="Pfam" id="PF00204">
    <property type="entry name" value="DNA_gyraseB"/>
    <property type="match status" value="1"/>
</dbReference>
<evidence type="ECO:0000256" key="9">
    <source>
        <dbReference type="ARBA" id="ARBA00023029"/>
    </source>
</evidence>
<dbReference type="InterPro" id="IPR013506">
    <property type="entry name" value="Topo_IIA_bsu_dom2"/>
</dbReference>
<dbReference type="SUPFAM" id="SSF55874">
    <property type="entry name" value="ATPase domain of HSP90 chaperone/DNA topoisomerase II/histidine kinase"/>
    <property type="match status" value="1"/>
</dbReference>
<dbReference type="InterPro" id="IPR036890">
    <property type="entry name" value="HATPase_C_sf"/>
</dbReference>
<comment type="catalytic activity">
    <reaction evidence="1">
        <text>ATP-dependent breakage, passage and rejoining of double-stranded DNA.</text>
        <dbReference type="EC" id="5.6.2.2"/>
    </reaction>
</comment>
<dbReference type="InterPro" id="IPR002288">
    <property type="entry name" value="DNA_gyrase_B_C"/>
</dbReference>
<comment type="cofactor">
    <cofactor evidence="2">
        <name>Mg(2+)</name>
        <dbReference type="ChEBI" id="CHEBI:18420"/>
    </cofactor>
</comment>
<dbReference type="PANTHER" id="PTHR45866">
    <property type="entry name" value="DNA GYRASE/TOPOISOMERASE SUBUNIT B"/>
    <property type="match status" value="1"/>
</dbReference>
<evidence type="ECO:0000256" key="5">
    <source>
        <dbReference type="ARBA" id="ARBA00022723"/>
    </source>
</evidence>
<keyword evidence="6" id="KW-0547">Nucleotide-binding</keyword>
<dbReference type="GO" id="GO:0046872">
    <property type="term" value="F:metal ion binding"/>
    <property type="evidence" value="ECO:0007669"/>
    <property type="project" value="UniProtKB-KW"/>
</dbReference>
<dbReference type="PRINTS" id="PR01159">
    <property type="entry name" value="DNAGYRASEB"/>
</dbReference>
<dbReference type="EMBL" id="PTJA01000003">
    <property type="protein sequence ID" value="PPK82059.1"/>
    <property type="molecule type" value="Genomic_DNA"/>
</dbReference>
<dbReference type="Pfam" id="PF00986">
    <property type="entry name" value="DNA_gyraseB_C"/>
    <property type="match status" value="1"/>
</dbReference>
<dbReference type="Gene3D" id="3.40.50.670">
    <property type="match status" value="1"/>
</dbReference>
<dbReference type="InterPro" id="IPR003594">
    <property type="entry name" value="HATPase_dom"/>
</dbReference>
<dbReference type="SUPFAM" id="SSF56719">
    <property type="entry name" value="Type II DNA topoisomerase"/>
    <property type="match status" value="1"/>
</dbReference>
<dbReference type="Proteomes" id="UP000237749">
    <property type="component" value="Unassembled WGS sequence"/>
</dbReference>
<reference evidence="13 14" key="1">
    <citation type="submission" date="2018-02" db="EMBL/GenBank/DDBJ databases">
        <title>Genomic Encyclopedia of Archaeal and Bacterial Type Strains, Phase II (KMG-II): from individual species to whole genera.</title>
        <authorList>
            <person name="Goeker M."/>
        </authorList>
    </citation>
    <scope>NUCLEOTIDE SEQUENCE [LARGE SCALE GENOMIC DNA]</scope>
    <source>
        <strain evidence="13 14">DSM 3808</strain>
    </source>
</reference>
<keyword evidence="7" id="KW-0067">ATP-binding</keyword>
<dbReference type="Gene3D" id="3.30.230.10">
    <property type="match status" value="1"/>
</dbReference>
<evidence type="ECO:0000256" key="7">
    <source>
        <dbReference type="ARBA" id="ARBA00022840"/>
    </source>
</evidence>
<keyword evidence="9" id="KW-0799">Topoisomerase</keyword>
<protein>
    <recommendedName>
        <fullName evidence="4">DNA topoisomerase (ATP-hydrolyzing)</fullName>
        <ecNumber evidence="4">5.6.2.2</ecNumber>
    </recommendedName>
</protein>
<evidence type="ECO:0000256" key="6">
    <source>
        <dbReference type="ARBA" id="ARBA00022741"/>
    </source>
</evidence>
<comment type="similarity">
    <text evidence="3">Belongs to the type II topoisomerase GyrB family.</text>
</comment>
<dbReference type="PANTHER" id="PTHR45866:SF1">
    <property type="entry name" value="DNA GYRASE SUBUNIT B, MITOCHONDRIAL"/>
    <property type="match status" value="1"/>
</dbReference>
<dbReference type="CDD" id="cd00822">
    <property type="entry name" value="TopoII_Trans_DNA_gyrase"/>
    <property type="match status" value="1"/>
</dbReference>
<dbReference type="InterPro" id="IPR018522">
    <property type="entry name" value="TopoIIA_CS"/>
</dbReference>
<proteinExistence type="inferred from homology"/>
<dbReference type="InterPro" id="IPR020568">
    <property type="entry name" value="Ribosomal_Su5_D2-typ_SF"/>
</dbReference>
<dbReference type="PRINTS" id="PR00418">
    <property type="entry name" value="TPI2FAMILY"/>
</dbReference>
<evidence type="ECO:0000259" key="12">
    <source>
        <dbReference type="PROSITE" id="PS50880"/>
    </source>
</evidence>
<dbReference type="InterPro" id="IPR013759">
    <property type="entry name" value="Topo_IIA_B_C"/>
</dbReference>
<evidence type="ECO:0000256" key="10">
    <source>
        <dbReference type="ARBA" id="ARBA00023125"/>
    </source>
</evidence>
<dbReference type="GO" id="GO:0005524">
    <property type="term" value="F:ATP binding"/>
    <property type="evidence" value="ECO:0007669"/>
    <property type="project" value="UniProtKB-KW"/>
</dbReference>
<dbReference type="GO" id="GO:0034335">
    <property type="term" value="F:DNA negative supercoiling activity"/>
    <property type="evidence" value="ECO:0007669"/>
    <property type="project" value="UniProtKB-ARBA"/>
</dbReference>
<dbReference type="InterPro" id="IPR006171">
    <property type="entry name" value="TOPRIM_dom"/>
</dbReference>
<keyword evidence="5" id="KW-0479">Metal-binding</keyword>
<keyword evidence="14" id="KW-1185">Reference proteome</keyword>
<comment type="caution">
    <text evidence="13">The sequence shown here is derived from an EMBL/GenBank/DDBJ whole genome shotgun (WGS) entry which is preliminary data.</text>
</comment>
<evidence type="ECO:0000256" key="2">
    <source>
        <dbReference type="ARBA" id="ARBA00001946"/>
    </source>
</evidence>
<dbReference type="Gene3D" id="3.30.565.10">
    <property type="entry name" value="Histidine kinase-like ATPase, C-terminal domain"/>
    <property type="match status" value="1"/>
</dbReference>
<accession>A0A2S6HVU1</accession>
<evidence type="ECO:0000313" key="13">
    <source>
        <dbReference type="EMBL" id="PPK82059.1"/>
    </source>
</evidence>